<dbReference type="Gene3D" id="3.40.50.410">
    <property type="entry name" value="von Willebrand factor, type A domain"/>
    <property type="match status" value="1"/>
</dbReference>
<evidence type="ECO:0000313" key="3">
    <source>
        <dbReference type="Proteomes" id="UP000030645"/>
    </source>
</evidence>
<dbReference type="InterPro" id="IPR051266">
    <property type="entry name" value="CLCR"/>
</dbReference>
<dbReference type="InterPro" id="IPR002035">
    <property type="entry name" value="VWF_A"/>
</dbReference>
<dbReference type="KEGG" id="mnt:21394208"/>
<name>W9RIN2_9ROSA</name>
<dbReference type="AlphaFoldDB" id="W9RIN2"/>
<dbReference type="SMART" id="SM00327">
    <property type="entry name" value="VWA"/>
    <property type="match status" value="1"/>
</dbReference>
<evidence type="ECO:0000259" key="1">
    <source>
        <dbReference type="PROSITE" id="PS50234"/>
    </source>
</evidence>
<dbReference type="InterPro" id="IPR032838">
    <property type="entry name" value="Vwaint_dom"/>
</dbReference>
<dbReference type="EMBL" id="KE345101">
    <property type="protein sequence ID" value="EXB93786.1"/>
    <property type="molecule type" value="Genomic_DNA"/>
</dbReference>
<keyword evidence="3" id="KW-1185">Reference proteome</keyword>
<dbReference type="eggNOG" id="ENOG502QZGI">
    <property type="taxonomic scope" value="Eukaryota"/>
</dbReference>
<gene>
    <name evidence="2" type="ORF">L484_010928</name>
</gene>
<reference evidence="3" key="1">
    <citation type="submission" date="2013-01" db="EMBL/GenBank/DDBJ databases">
        <title>Draft Genome Sequence of a Mulberry Tree, Morus notabilis C.K. Schneid.</title>
        <authorList>
            <person name="He N."/>
            <person name="Zhao S."/>
        </authorList>
    </citation>
    <scope>NUCLEOTIDE SEQUENCE</scope>
</reference>
<evidence type="ECO:0000313" key="2">
    <source>
        <dbReference type="EMBL" id="EXB93786.1"/>
    </source>
</evidence>
<organism evidence="2 3">
    <name type="scientific">Morus notabilis</name>
    <dbReference type="NCBI Taxonomy" id="981085"/>
    <lineage>
        <taxon>Eukaryota</taxon>
        <taxon>Viridiplantae</taxon>
        <taxon>Streptophyta</taxon>
        <taxon>Embryophyta</taxon>
        <taxon>Tracheophyta</taxon>
        <taxon>Spermatophyta</taxon>
        <taxon>Magnoliopsida</taxon>
        <taxon>eudicotyledons</taxon>
        <taxon>Gunneridae</taxon>
        <taxon>Pentapetalae</taxon>
        <taxon>rosids</taxon>
        <taxon>fabids</taxon>
        <taxon>Rosales</taxon>
        <taxon>Moraceae</taxon>
        <taxon>Moreae</taxon>
        <taxon>Morus</taxon>
    </lineage>
</organism>
<protein>
    <recommendedName>
        <fullName evidence="1">VWFA domain-containing protein</fullName>
    </recommendedName>
</protein>
<accession>W9RIN2</accession>
<dbReference type="PANTHER" id="PTHR10579">
    <property type="entry name" value="CALCIUM-ACTIVATED CHLORIDE CHANNEL REGULATOR"/>
    <property type="match status" value="1"/>
</dbReference>
<dbReference type="PANTHER" id="PTHR10579:SF129">
    <property type="entry name" value="OS01G0640200 PROTEIN"/>
    <property type="match status" value="1"/>
</dbReference>
<dbReference type="OrthoDB" id="687730at2759"/>
<feature type="domain" description="VWFA" evidence="1">
    <location>
        <begin position="68"/>
        <end position="236"/>
    </location>
</feature>
<dbReference type="PROSITE" id="PS50234">
    <property type="entry name" value="VWFA"/>
    <property type="match status" value="1"/>
</dbReference>
<dbReference type="SUPFAM" id="SSF53300">
    <property type="entry name" value="vWA-like"/>
    <property type="match status" value="1"/>
</dbReference>
<dbReference type="InterPro" id="IPR036465">
    <property type="entry name" value="vWFA_dom_sf"/>
</dbReference>
<proteinExistence type="predicted"/>
<dbReference type="Pfam" id="PF14624">
    <property type="entry name" value="Vwaint"/>
    <property type="match status" value="1"/>
</dbReference>
<dbReference type="Proteomes" id="UP000030645">
    <property type="component" value="Unassembled WGS sequence"/>
</dbReference>
<dbReference type="Pfam" id="PF00092">
    <property type="entry name" value="VWA"/>
    <property type="match status" value="1"/>
</dbReference>
<sequence length="524" mass="58176">MSVFNDDEPILPTQDDSGDKLASFSEFNVGKTKAKIINRTKAPLIESPFKVMVELTGAGFDNDRPGVDLVMVLDISESMKGQKLAKMKLAMQFLIRKLSPDDRLSVVTFSTDAMRLCPLRQITKKSQVEIENLVNDLEFEKKTNITAGLLMGLKVLDERKLTNGRVIAIMLMSDGWQNLGDDATKIQVNDVPIYTFGFGLNHDPSALKTIADNSMGGTFSDVQNQNNLSIAFSQCLAGLLTVVVQDLQLTIKQGDQESTIEKVSAGSYPQSKNADSVTISFGDLYNKEVRKIIVDLRLPKVNEEKTGVEIVKITYKYRTTGGQKPIFEGNPLFATIDRVGTIVEGEREEVMVEGKRLETAGMMKDARLMADDNRLEDAKDMLVDAQNKLHDFVLGGGAPNPLIEMLKLELKELLRLMQSPEIYKKRGRPFALSSENSHARQRFAAKGRDVEKLRLFSTPRMNAYLKQAKAFDEDPSKALPTVKDDVKQELAADPFGPLSGALSYYIQIAIQALISVDKILNTSR</sequence>